<feature type="region of interest" description="Disordered" evidence="1">
    <location>
        <begin position="1"/>
        <end position="22"/>
    </location>
</feature>
<dbReference type="InterPro" id="IPR018988">
    <property type="entry name" value="DUF2000"/>
</dbReference>
<accession>A0A3R7HIR4</accession>
<dbReference type="Proteomes" id="UP000028058">
    <property type="component" value="Unassembled WGS sequence"/>
</dbReference>
<evidence type="ECO:0000256" key="1">
    <source>
        <dbReference type="SAM" id="MobiDB-lite"/>
    </source>
</evidence>
<evidence type="ECO:0000313" key="3">
    <source>
        <dbReference type="Proteomes" id="UP000028058"/>
    </source>
</evidence>
<proteinExistence type="predicted"/>
<dbReference type="AlphaFoldDB" id="A0A3R7HIR4"/>
<dbReference type="Pfam" id="PF09391">
    <property type="entry name" value="DUF2000"/>
    <property type="match status" value="1"/>
</dbReference>
<dbReference type="EMBL" id="JNAD02000004">
    <property type="protein sequence ID" value="RKM96684.1"/>
    <property type="molecule type" value="Genomic_DNA"/>
</dbReference>
<name>A0A3R7HIR4_9ACTN</name>
<keyword evidence="3" id="KW-1185">Reference proteome</keyword>
<dbReference type="OrthoDB" id="4206269at2"/>
<organism evidence="2 3">
    <name type="scientific">Streptomyces xinghaiensis</name>
    <dbReference type="NCBI Taxonomy" id="1038928"/>
    <lineage>
        <taxon>Bacteria</taxon>
        <taxon>Bacillati</taxon>
        <taxon>Actinomycetota</taxon>
        <taxon>Actinomycetes</taxon>
        <taxon>Kitasatosporales</taxon>
        <taxon>Streptomycetaceae</taxon>
        <taxon>Streptomyces</taxon>
    </lineage>
</organism>
<sequence>MAGPPAGHDRQQFRVRNSAHSVRRSRGITREAFRGTAMSESLSISVEPENVDTDCKFVVAVRAKLDHGVAMNATAHLCLGLVAKAAQERPELLPRMSFLRFPDAGGEAHWPVSGLSLVVLEGRPAWLRRLRSEAAEAGLLCTDFTSAMTGGTYADQLERMERTAEADLDYYAVAAFGPRDVLDPLTKKFSLLR</sequence>
<dbReference type="InterPro" id="IPR023476">
    <property type="entry name" value="Pep_tRNA_hydro_II_dom_sf"/>
</dbReference>
<dbReference type="Gene3D" id="3.40.1490.10">
    <property type="entry name" value="Bit1"/>
    <property type="match status" value="1"/>
</dbReference>
<dbReference type="SUPFAM" id="SSF102462">
    <property type="entry name" value="Peptidyl-tRNA hydrolase II"/>
    <property type="match status" value="1"/>
</dbReference>
<reference evidence="2 3" key="1">
    <citation type="journal article" date="2014" name="Genome Announc.">
        <title>Draft Genome Sequence of Streptomyces fradiae ATCC 19609, a Strain Highly Sensitive to Antibiotics.</title>
        <authorList>
            <person name="Bekker O.B."/>
            <person name="Klimina K.M."/>
            <person name="Vatlin A.A."/>
            <person name="Zakharevich N.V."/>
            <person name="Kasianov A.S."/>
            <person name="Danilenko V.N."/>
        </authorList>
    </citation>
    <scope>NUCLEOTIDE SEQUENCE [LARGE SCALE GENOMIC DNA]</scope>
    <source>
        <strain evidence="2 3">ATCC 19609</strain>
    </source>
</reference>
<comment type="caution">
    <text evidence="2">The sequence shown here is derived from an EMBL/GenBank/DDBJ whole genome shotgun (WGS) entry which is preliminary data.</text>
</comment>
<gene>
    <name evidence="2" type="ORF">SFRA_011705</name>
</gene>
<protein>
    <submittedName>
        <fullName evidence="2">DUF2000 domain-containing protein</fullName>
    </submittedName>
</protein>
<evidence type="ECO:0000313" key="2">
    <source>
        <dbReference type="EMBL" id="RKM96684.1"/>
    </source>
</evidence>